<name>A0A4T0LWD9_9BASI</name>
<feature type="transmembrane region" description="Helical" evidence="11">
    <location>
        <begin position="30"/>
        <end position="48"/>
    </location>
</feature>
<keyword evidence="3 11" id="KW-0813">Transport</keyword>
<evidence type="ECO:0000256" key="9">
    <source>
        <dbReference type="ARBA" id="ARBA00023128"/>
    </source>
</evidence>
<dbReference type="InterPro" id="IPR009346">
    <property type="entry name" value="GRIM-19"/>
</dbReference>
<dbReference type="Proteomes" id="UP000310685">
    <property type="component" value="Unassembled WGS sequence"/>
</dbReference>
<dbReference type="Proteomes" id="UP000305362">
    <property type="component" value="Unassembled WGS sequence"/>
</dbReference>
<sequence length="140" mass="16120">MDYLRGKQDLPPPGGFEAIKYKRSLPVKGPSGAVIFGTIFGICTWGFYKLGQGNLEMRSVLSLLYSTSLNKRYRELEREKTWSRINIVPLLMAENDRDIYRREKAALAREESIMKDVKGWEVGKSVYNGKRYNTPSMYVL</sequence>
<dbReference type="AlphaFoldDB" id="A0A4T0LWD9"/>
<evidence type="ECO:0000313" key="20">
    <source>
        <dbReference type="Proteomes" id="UP000307169"/>
    </source>
</evidence>
<dbReference type="GO" id="GO:0005743">
    <property type="term" value="C:mitochondrial inner membrane"/>
    <property type="evidence" value="ECO:0007669"/>
    <property type="project" value="UniProtKB-SubCell"/>
</dbReference>
<keyword evidence="5 11" id="KW-0812">Transmembrane</keyword>
<dbReference type="Proteomes" id="UP000310708">
    <property type="component" value="Unassembled WGS sequence"/>
</dbReference>
<comment type="subcellular location">
    <subcellularLocation>
        <location evidence="1 11">Mitochondrion inner membrane</location>
        <topology evidence="1 11">Single-pass membrane protein</topology>
        <orientation evidence="1 11">Matrix side</orientation>
    </subcellularLocation>
</comment>
<evidence type="ECO:0000256" key="3">
    <source>
        <dbReference type="ARBA" id="ARBA00022448"/>
    </source>
</evidence>
<reference evidence="18 19" key="1">
    <citation type="submission" date="2019-03" db="EMBL/GenBank/DDBJ databases">
        <title>Sequencing 25 genomes of Wallemia mellicola.</title>
        <authorList>
            <person name="Gostincar C."/>
        </authorList>
    </citation>
    <scope>NUCLEOTIDE SEQUENCE [LARGE SCALE GENOMIC DNA]</scope>
    <source>
        <strain evidence="13 20">EXF-1262</strain>
        <strain evidence="16 21">EXF-1274</strain>
        <strain evidence="17 18">EXF-1277</strain>
        <strain evidence="12 22">EXF-6152</strain>
        <strain evidence="15 23">EXF-757</strain>
        <strain evidence="14 19">EXF-8738</strain>
    </source>
</reference>
<proteinExistence type="inferred from homology"/>
<evidence type="ECO:0000313" key="16">
    <source>
        <dbReference type="EMBL" id="TIC70933.1"/>
    </source>
</evidence>
<evidence type="ECO:0000256" key="7">
    <source>
        <dbReference type="ARBA" id="ARBA00022982"/>
    </source>
</evidence>
<evidence type="ECO:0000256" key="5">
    <source>
        <dbReference type="ARBA" id="ARBA00022692"/>
    </source>
</evidence>
<keyword evidence="4 11" id="KW-0679">Respiratory chain</keyword>
<dbReference type="PANTHER" id="PTHR12966">
    <property type="entry name" value="NADH DEHYDROGENASE UBIQUINONE 1 ALPHA SUBCOMPLEX SUBUNIT 13"/>
    <property type="match status" value="1"/>
</dbReference>
<keyword evidence="6 11" id="KW-0999">Mitochondrion inner membrane</keyword>
<dbReference type="EMBL" id="SPRX01000007">
    <property type="protein sequence ID" value="TIC68438.1"/>
    <property type="molecule type" value="Genomic_DNA"/>
</dbReference>
<evidence type="ECO:0000313" key="21">
    <source>
        <dbReference type="Proteomes" id="UP000309601"/>
    </source>
</evidence>
<comment type="caution">
    <text evidence="13">The sequence shown here is derived from an EMBL/GenBank/DDBJ whole genome shotgun (WGS) entry which is preliminary data.</text>
</comment>
<dbReference type="GO" id="GO:0045271">
    <property type="term" value="C:respiratory chain complex I"/>
    <property type="evidence" value="ECO:0007669"/>
    <property type="project" value="UniProtKB-UniRule"/>
</dbReference>
<organism evidence="13 20">
    <name type="scientific">Wallemia mellicola</name>
    <dbReference type="NCBI Taxonomy" id="1708541"/>
    <lineage>
        <taxon>Eukaryota</taxon>
        <taxon>Fungi</taxon>
        <taxon>Dikarya</taxon>
        <taxon>Basidiomycota</taxon>
        <taxon>Wallemiomycotina</taxon>
        <taxon>Wallemiomycetes</taxon>
        <taxon>Wallemiales</taxon>
        <taxon>Wallemiaceae</taxon>
        <taxon>Wallemia</taxon>
    </lineage>
</organism>
<dbReference type="OrthoDB" id="3308at2759"/>
<dbReference type="Proteomes" id="UP000305647">
    <property type="component" value="Unassembled WGS sequence"/>
</dbReference>
<comment type="function">
    <text evidence="11">Complex I functions in the transfer of electrons from NADH to the respiratory chain. Accessory subunit of the mitochondrial membrane respiratory chain NADH dehydrogenase (Complex I), that is believed not to be involved in catalysis.</text>
</comment>
<evidence type="ECO:0000313" key="19">
    <source>
        <dbReference type="Proteomes" id="UP000305647"/>
    </source>
</evidence>
<keyword evidence="8 11" id="KW-1133">Transmembrane helix</keyword>
<dbReference type="EMBL" id="SPRC01000005">
    <property type="protein sequence ID" value="TIB81699.1"/>
    <property type="molecule type" value="Genomic_DNA"/>
</dbReference>
<evidence type="ECO:0000256" key="1">
    <source>
        <dbReference type="ARBA" id="ARBA00004298"/>
    </source>
</evidence>
<evidence type="ECO:0000313" key="13">
    <source>
        <dbReference type="EMBL" id="TIC03486.1"/>
    </source>
</evidence>
<dbReference type="Pfam" id="PF06212">
    <property type="entry name" value="GRIM-19"/>
    <property type="match status" value="1"/>
</dbReference>
<keyword evidence="10 11" id="KW-0472">Membrane</keyword>
<dbReference type="Proteomes" id="UP000309601">
    <property type="component" value="Unassembled WGS sequence"/>
</dbReference>
<evidence type="ECO:0000313" key="14">
    <source>
        <dbReference type="EMBL" id="TIC32974.1"/>
    </source>
</evidence>
<dbReference type="EMBL" id="SPRV01000003">
    <property type="protein sequence ID" value="TIC71498.1"/>
    <property type="molecule type" value="Genomic_DNA"/>
</dbReference>
<dbReference type="EMBL" id="SPRO01000006">
    <property type="protein sequence ID" value="TIC32974.1"/>
    <property type="molecule type" value="Genomic_DNA"/>
</dbReference>
<evidence type="ECO:0000256" key="11">
    <source>
        <dbReference type="RuleBase" id="RU368034"/>
    </source>
</evidence>
<evidence type="ECO:0000313" key="22">
    <source>
        <dbReference type="Proteomes" id="UP000310685"/>
    </source>
</evidence>
<evidence type="ECO:0000256" key="6">
    <source>
        <dbReference type="ARBA" id="ARBA00022792"/>
    </source>
</evidence>
<evidence type="ECO:0000256" key="8">
    <source>
        <dbReference type="ARBA" id="ARBA00022989"/>
    </source>
</evidence>
<protein>
    <recommendedName>
        <fullName evidence="11">NADH dehydrogenase [ubiquinone] 1 alpha subcomplex subunit 13</fullName>
    </recommendedName>
</protein>
<dbReference type="PANTHER" id="PTHR12966:SF0">
    <property type="entry name" value="NADH DEHYDROGENASE [UBIQUINONE] 1 ALPHA SUBCOMPLEX SUBUNIT 13"/>
    <property type="match status" value="1"/>
</dbReference>
<dbReference type="EMBL" id="SPRW01000002">
    <property type="protein sequence ID" value="TIC70933.1"/>
    <property type="molecule type" value="Genomic_DNA"/>
</dbReference>
<comment type="similarity">
    <text evidence="2 11">Belongs to the complex I NDUFA13 subunit family.</text>
</comment>
<accession>A0A4T0LWD9</accession>
<evidence type="ECO:0000313" key="17">
    <source>
        <dbReference type="EMBL" id="TIC71498.1"/>
    </source>
</evidence>
<gene>
    <name evidence="15" type="ORF">E3Q01_00828</name>
    <name evidence="16" type="ORF">E3Q02_00371</name>
    <name evidence="17" type="ORF">E3Q03_00476</name>
    <name evidence="14" type="ORF">E3Q10_00985</name>
    <name evidence="13" type="ORF">E3Q17_00863</name>
    <name evidence="12" type="ORF">E3Q22_00802</name>
</gene>
<keyword evidence="7 11" id="KW-0249">Electron transport</keyword>
<dbReference type="Proteomes" id="UP000307169">
    <property type="component" value="Unassembled WGS sequence"/>
</dbReference>
<evidence type="ECO:0000256" key="2">
    <source>
        <dbReference type="ARBA" id="ARBA00007312"/>
    </source>
</evidence>
<dbReference type="EMBL" id="SPRH01000006">
    <property type="protein sequence ID" value="TIC03486.1"/>
    <property type="molecule type" value="Genomic_DNA"/>
</dbReference>
<evidence type="ECO:0000313" key="23">
    <source>
        <dbReference type="Proteomes" id="UP000310708"/>
    </source>
</evidence>
<keyword evidence="9 11" id="KW-0496">Mitochondrion</keyword>
<evidence type="ECO:0000256" key="10">
    <source>
        <dbReference type="ARBA" id="ARBA00023136"/>
    </source>
</evidence>
<evidence type="ECO:0000256" key="4">
    <source>
        <dbReference type="ARBA" id="ARBA00022660"/>
    </source>
</evidence>
<evidence type="ECO:0000313" key="12">
    <source>
        <dbReference type="EMBL" id="TIB81699.1"/>
    </source>
</evidence>
<evidence type="ECO:0000313" key="15">
    <source>
        <dbReference type="EMBL" id="TIC68438.1"/>
    </source>
</evidence>
<evidence type="ECO:0000313" key="18">
    <source>
        <dbReference type="Proteomes" id="UP000305362"/>
    </source>
</evidence>